<dbReference type="SUPFAM" id="SSF51735">
    <property type="entry name" value="NAD(P)-binding Rossmann-fold domains"/>
    <property type="match status" value="1"/>
</dbReference>
<dbReference type="PIRSF" id="PIRSF000126">
    <property type="entry name" value="11-beta-HSD1"/>
    <property type="match status" value="1"/>
</dbReference>
<protein>
    <recommendedName>
        <fullName evidence="6">NADP-dependent 3-hydroxy acid dehydrogenase YdfG</fullName>
        <ecNumber evidence="4">1.1.1.298</ecNumber>
        <ecNumber evidence="5">1.1.1.381</ecNumber>
    </recommendedName>
    <alternativeName>
        <fullName evidence="8">L-allo-threonine dehydrogenase</fullName>
    </alternativeName>
    <alternativeName>
        <fullName evidence="7">Malonic semialdehyde reductase</fullName>
    </alternativeName>
</protein>
<dbReference type="InterPro" id="IPR020904">
    <property type="entry name" value="Sc_DH/Rdtase_CS"/>
</dbReference>
<comment type="catalytic activity">
    <reaction evidence="10">
        <text>3-hydroxypropanoate + NADP(+) = 3-oxopropanoate + NADPH + H(+)</text>
        <dbReference type="Rhea" id="RHEA:26438"/>
        <dbReference type="ChEBI" id="CHEBI:15378"/>
        <dbReference type="ChEBI" id="CHEBI:16510"/>
        <dbReference type="ChEBI" id="CHEBI:33190"/>
        <dbReference type="ChEBI" id="CHEBI:57783"/>
        <dbReference type="ChEBI" id="CHEBI:58349"/>
        <dbReference type="EC" id="1.1.1.298"/>
    </reaction>
</comment>
<accession>A0A1G7M0H5</accession>
<proteinExistence type="inferred from homology"/>
<evidence type="ECO:0000256" key="9">
    <source>
        <dbReference type="ARBA" id="ARBA00045650"/>
    </source>
</evidence>
<dbReference type="PANTHER" id="PTHR43086:SF3">
    <property type="entry name" value="NADP-DEPENDENT 3-HYDROXY ACID DEHYDROGENASE YDFG"/>
    <property type="match status" value="1"/>
</dbReference>
<evidence type="ECO:0000256" key="6">
    <source>
        <dbReference type="ARBA" id="ARBA00044065"/>
    </source>
</evidence>
<dbReference type="PRINTS" id="PR00080">
    <property type="entry name" value="SDRFAMILY"/>
</dbReference>
<dbReference type="EC" id="1.1.1.298" evidence="4"/>
<dbReference type="STRING" id="1082479.SAMN05216241_101439"/>
<evidence type="ECO:0000313" key="13">
    <source>
        <dbReference type="Proteomes" id="UP000199415"/>
    </source>
</evidence>
<dbReference type="Gene3D" id="3.40.50.720">
    <property type="entry name" value="NAD(P)-binding Rossmann-like Domain"/>
    <property type="match status" value="1"/>
</dbReference>
<comment type="catalytic activity">
    <reaction evidence="3">
        <text>L-allo-threonine + NADP(+) = aminoacetone + CO2 + NADPH</text>
        <dbReference type="Rhea" id="RHEA:43524"/>
        <dbReference type="ChEBI" id="CHEBI:16526"/>
        <dbReference type="ChEBI" id="CHEBI:57783"/>
        <dbReference type="ChEBI" id="CHEBI:58320"/>
        <dbReference type="ChEBI" id="CHEBI:58349"/>
        <dbReference type="ChEBI" id="CHEBI:58585"/>
        <dbReference type="EC" id="1.1.1.381"/>
    </reaction>
</comment>
<keyword evidence="13" id="KW-1185">Reference proteome</keyword>
<dbReference type="EC" id="1.1.1.381" evidence="5"/>
<evidence type="ECO:0000256" key="7">
    <source>
        <dbReference type="ARBA" id="ARBA00044271"/>
    </source>
</evidence>
<dbReference type="PANTHER" id="PTHR43086">
    <property type="entry name" value="VERY-LONG-CHAIN 3-OXOOACYL-COA REDUCTASE"/>
    <property type="match status" value="1"/>
</dbReference>
<dbReference type="InterPro" id="IPR002347">
    <property type="entry name" value="SDR_fam"/>
</dbReference>
<dbReference type="Pfam" id="PF00106">
    <property type="entry name" value="adh_short"/>
    <property type="match status" value="1"/>
</dbReference>
<evidence type="ECO:0000256" key="10">
    <source>
        <dbReference type="ARBA" id="ARBA00047274"/>
    </source>
</evidence>
<evidence type="ECO:0000256" key="11">
    <source>
        <dbReference type="RuleBase" id="RU000363"/>
    </source>
</evidence>
<evidence type="ECO:0000313" key="12">
    <source>
        <dbReference type="EMBL" id="SDF55282.1"/>
    </source>
</evidence>
<dbReference type="InterPro" id="IPR036291">
    <property type="entry name" value="NAD(P)-bd_dom_sf"/>
</dbReference>
<dbReference type="AlphaFoldDB" id="A0A1G7M0H5"/>
<keyword evidence="2" id="KW-0560">Oxidoreductase</keyword>
<evidence type="ECO:0000256" key="3">
    <source>
        <dbReference type="ARBA" id="ARBA00043812"/>
    </source>
</evidence>
<evidence type="ECO:0000256" key="2">
    <source>
        <dbReference type="ARBA" id="ARBA00023002"/>
    </source>
</evidence>
<dbReference type="OrthoDB" id="8477999at2"/>
<organism evidence="12 13">
    <name type="scientific">Limimonas halophila</name>
    <dbReference type="NCBI Taxonomy" id="1082479"/>
    <lineage>
        <taxon>Bacteria</taxon>
        <taxon>Pseudomonadati</taxon>
        <taxon>Pseudomonadota</taxon>
        <taxon>Alphaproteobacteria</taxon>
        <taxon>Rhodospirillales</taxon>
        <taxon>Rhodovibrionaceae</taxon>
        <taxon>Limimonas</taxon>
    </lineage>
</organism>
<sequence>MASAHRFALVTGATSGIGAAFARTLPAETNLLLTGRSPERLEQMRAELQVGERIVDTLQADLTRGADRARLIERAEAHAVDLLVNNAGMGQFGAVLDNDPQAEIDTTVLNCTAPVELSVRLLPTMLERARVTGRNAGLINVSSTFAVSPVPYVATYSASKAFILSWTEAFAEEVCRQPLDVLALCPGATRTAIAGRAGLRGQVPFAAEPEDVAKQGLRALGRHTVHVCGAGSRAVLTPYFVPRKLAASGLNLAMGFAKRTLGR</sequence>
<name>A0A1G7M0H5_9PROT</name>
<dbReference type="PROSITE" id="PS00061">
    <property type="entry name" value="ADH_SHORT"/>
    <property type="match status" value="1"/>
</dbReference>
<dbReference type="EMBL" id="FNCE01000001">
    <property type="protein sequence ID" value="SDF55282.1"/>
    <property type="molecule type" value="Genomic_DNA"/>
</dbReference>
<evidence type="ECO:0000256" key="8">
    <source>
        <dbReference type="ARBA" id="ARBA00044349"/>
    </source>
</evidence>
<dbReference type="RefSeq" id="WP_090018460.1">
    <property type="nucleotide sequence ID" value="NZ_FNCE01000001.1"/>
</dbReference>
<dbReference type="Proteomes" id="UP000199415">
    <property type="component" value="Unassembled WGS sequence"/>
</dbReference>
<comment type="function">
    <text evidence="9">NADP-dependent dehydrogenase with broad substrate specificity acting on 3-hydroxy acids. Catalyzes the NADP-dependent oxidation of L-allo-threonine to L-2-amino-3-keto-butyrate, which is spontaneously decarboxylated into aminoacetone. Also acts on D-threonine, L-serine, D-serine, D-3-hydroxyisobutyrate, L-3-hydroxyisobutyrate, D-glycerate and L-glycerate. Able to catalyze the reduction of the malonic semialdehyde to 3-hydroxypropionic acid. YdfG is apparently supplementing RutE, the presumed malonic semialdehyde reductase involved in pyrimidine degradation since both are able to detoxify malonic semialdehyde.</text>
</comment>
<dbReference type="GO" id="GO:0035527">
    <property type="term" value="F:3-hydroxypropionate dehydrogenase (NADP+) activity"/>
    <property type="evidence" value="ECO:0007669"/>
    <property type="project" value="UniProtKB-EC"/>
</dbReference>
<reference evidence="12 13" key="1">
    <citation type="submission" date="2016-10" db="EMBL/GenBank/DDBJ databases">
        <authorList>
            <person name="de Groot N.N."/>
        </authorList>
    </citation>
    <scope>NUCLEOTIDE SEQUENCE [LARGE SCALE GENOMIC DNA]</scope>
    <source>
        <strain evidence="12 13">DSM 25584</strain>
    </source>
</reference>
<evidence type="ECO:0000256" key="1">
    <source>
        <dbReference type="ARBA" id="ARBA00006484"/>
    </source>
</evidence>
<gene>
    <name evidence="12" type="ORF">SAMN05216241_101439</name>
</gene>
<evidence type="ECO:0000256" key="5">
    <source>
        <dbReference type="ARBA" id="ARBA00044059"/>
    </source>
</evidence>
<comment type="similarity">
    <text evidence="1 11">Belongs to the short-chain dehydrogenases/reductases (SDR) family.</text>
</comment>
<evidence type="ECO:0000256" key="4">
    <source>
        <dbReference type="ARBA" id="ARBA00044050"/>
    </source>
</evidence>
<dbReference type="PRINTS" id="PR00081">
    <property type="entry name" value="GDHRDH"/>
</dbReference>